<evidence type="ECO:0000313" key="4">
    <source>
        <dbReference type="Proteomes" id="UP000177838"/>
    </source>
</evidence>
<comment type="caution">
    <text evidence="3">The sequence shown here is derived from an EMBL/GenBank/DDBJ whole genome shotgun (WGS) entry which is preliminary data.</text>
</comment>
<dbReference type="AlphaFoldDB" id="A0A1G2QIE3"/>
<feature type="transmembrane region" description="Helical" evidence="2">
    <location>
        <begin position="12"/>
        <end position="31"/>
    </location>
</feature>
<dbReference type="Proteomes" id="UP000177838">
    <property type="component" value="Unassembled WGS sequence"/>
</dbReference>
<organism evidence="3 4">
    <name type="scientific">Candidatus Vogelbacteria bacterium RIFOXYD1_FULL_46_19</name>
    <dbReference type="NCBI Taxonomy" id="1802439"/>
    <lineage>
        <taxon>Bacteria</taxon>
        <taxon>Candidatus Vogeliibacteriota</taxon>
    </lineage>
</organism>
<evidence type="ECO:0000256" key="2">
    <source>
        <dbReference type="SAM" id="Phobius"/>
    </source>
</evidence>
<evidence type="ECO:0000313" key="3">
    <source>
        <dbReference type="EMBL" id="OHA60133.1"/>
    </source>
</evidence>
<accession>A0A1G2QIE3</accession>
<evidence type="ECO:0000256" key="1">
    <source>
        <dbReference type="SAM" id="MobiDB-lite"/>
    </source>
</evidence>
<sequence>MNRFSLKTTITLAAIGLILVIFVFMIGLPRLKAQGGFTTPNGVTSTHSMGGFNFSSTREINNSGGNDPRAEANVEASKEEAQKLEQQQKEDLKKCLEESGIGGMGAASPAGQAMNQALNQATSDVLQDNLPAELQEEIATRLPAELNTQVREHLPEELGNLVRADLQDRLPEAINAATNGGIEPLLREDLSQIMSDLMTSSIQDNFGQAMTGSIEAGLPDALQNSVRSGLPAAMQEILTTQLPGALAEQLPQIMEAELGALIQDGLIDELSGEAGVTSDMIDRLTDEMLNEFTGTALDGLNASIDQITNGVLDSVTGNLDSILDQSLGSLDDVINQTMGQFTGVIDQQLSGILDDLTGEFDSMLDGVLDGVLGEFDSVIDQTFGELTGVFDDVIGDTIGQFTGVFDDALSGITDGLISPITDQLSGLMDGIMSPVTGMLDSITDSVLSPITDMTSNLIGNITSPITDAFGGVLGGITDSFSGALDGFASNVLGATGITGAVGNVVQGAVGNVAGGLLGNVPILGGLNLPIPGLGVYVPVQEVEGKLMRTTVSIDNYAGEIDKTTKKIEELTVEMCTYLKSIQRIQTAFEQKEFIEDVDLRRQANEESEQYRTELIDYTKKGYDSTGQGPDAPLYVENLRTHLDELVIPEATNVFLDDLDKSEDSFKVVSKSLILKELPIKPDTSTVSLEDYQRFVTGEVTDSEEWTKLYQNIRNPFIPNSPETSYKINQRILVQRQADAENDAINQIVAAQGYLPVRECEEFTEDGQACRRWKTITPAIQVKETAADILNYRLDLYKEAEPGDVSPGGGPTLEEVRTHTPSDQGGGGSGPGSFDIGQILNLLGSLFGGGGSGESDNPVTEPSFDYSLLPLSQVNAGQPNTAQLAWSIPGATNCRATNNWFSGNSTDAPTLIYAKGSVVPSESERTISLPLNFKPRFIRTRNNVDNSIEIATSVNSSKTSTLNKLPLPADIQIGDKYTVSFWPYVGSTNLVEFTVTENLTQSQLGQKLLEKINLARNSSTNPAYPVFSSYYFALNGLAIDASLSPNYSLECTSPGGNITKSITLAR</sequence>
<dbReference type="EMBL" id="MHTK01000002">
    <property type="protein sequence ID" value="OHA60133.1"/>
    <property type="molecule type" value="Genomic_DNA"/>
</dbReference>
<proteinExistence type="predicted"/>
<keyword evidence="2" id="KW-0812">Transmembrane</keyword>
<name>A0A1G2QIE3_9BACT</name>
<reference evidence="3 4" key="1">
    <citation type="journal article" date="2016" name="Nat. Commun.">
        <title>Thousands of microbial genomes shed light on interconnected biogeochemical processes in an aquifer system.</title>
        <authorList>
            <person name="Anantharaman K."/>
            <person name="Brown C.T."/>
            <person name="Hug L.A."/>
            <person name="Sharon I."/>
            <person name="Castelle C.J."/>
            <person name="Probst A.J."/>
            <person name="Thomas B.C."/>
            <person name="Singh A."/>
            <person name="Wilkins M.J."/>
            <person name="Karaoz U."/>
            <person name="Brodie E.L."/>
            <person name="Williams K.H."/>
            <person name="Hubbard S.S."/>
            <person name="Banfield J.F."/>
        </authorList>
    </citation>
    <scope>NUCLEOTIDE SEQUENCE [LARGE SCALE GENOMIC DNA]</scope>
</reference>
<protein>
    <submittedName>
        <fullName evidence="3">Uncharacterized protein</fullName>
    </submittedName>
</protein>
<keyword evidence="2" id="KW-1133">Transmembrane helix</keyword>
<dbReference type="STRING" id="1802439.A2589_00435"/>
<feature type="region of interest" description="Disordered" evidence="1">
    <location>
        <begin position="800"/>
        <end position="830"/>
    </location>
</feature>
<feature type="region of interest" description="Disordered" evidence="1">
    <location>
        <begin position="48"/>
        <end position="76"/>
    </location>
</feature>
<keyword evidence="2" id="KW-0472">Membrane</keyword>
<feature type="compositionally biased region" description="Polar residues" evidence="1">
    <location>
        <begin position="48"/>
        <end position="65"/>
    </location>
</feature>
<gene>
    <name evidence="3" type="ORF">A2589_00435</name>
</gene>